<organism evidence="4 5">
    <name type="scientific">Candidatus Entotheonella gemina</name>
    <dbReference type="NCBI Taxonomy" id="1429439"/>
    <lineage>
        <taxon>Bacteria</taxon>
        <taxon>Pseudomonadati</taxon>
        <taxon>Nitrospinota/Tectimicrobiota group</taxon>
        <taxon>Candidatus Tectimicrobiota</taxon>
        <taxon>Candidatus Entotheonellia</taxon>
        <taxon>Candidatus Entotheonellales</taxon>
        <taxon>Candidatus Entotheonellaceae</taxon>
        <taxon>Candidatus Entotheonella</taxon>
    </lineage>
</organism>
<evidence type="ECO:0000313" key="4">
    <source>
        <dbReference type="EMBL" id="ETW93360.1"/>
    </source>
</evidence>
<comment type="caution">
    <text evidence="1">Lacks conserved residue(s) required for the propagation of feature annotation.</text>
</comment>
<dbReference type="InterPro" id="IPR050697">
    <property type="entry name" value="Adenylyl/Guanylyl_Cyclase_3/4"/>
</dbReference>
<sequence>MQKPVVLILDEDIDAINKFSGYINKGFDVELINSIYEIPNKVSEKEYSILIFSVYTQSDEKTGFEILKQLIRKSMHPEIIIFTSHASISNASEYMQIGVFGYIEKDKKNSLEILEKTCVNASRKWYRRHNRLLPSLSINSISLLFTDIKVVDDLIYAETNGSQNYVTVDLIKSTLNREIEAYNGYMTKWSGDSFIVAFSSVDEAVQAALAIQRELTHSTSASASSNLQFRVSIHWGEVERLYTQNREELYGATVQTGLQALAQVMDGKIVLTQEAREALHTTEGFQLEPVPQADYQPTRLGPNLPLVYVNAPLPLWIQVAFKAAEEIEAAGIELPADLAERHDDYARGTCQDETSVC</sequence>
<dbReference type="SMART" id="SM00044">
    <property type="entry name" value="CYCc"/>
    <property type="match status" value="1"/>
</dbReference>
<dbReference type="CDD" id="cd00156">
    <property type="entry name" value="REC"/>
    <property type="match status" value="1"/>
</dbReference>
<dbReference type="PROSITE" id="PS50110">
    <property type="entry name" value="RESPONSE_REGULATORY"/>
    <property type="match status" value="1"/>
</dbReference>
<dbReference type="EMBL" id="AZHX01002661">
    <property type="protein sequence ID" value="ETW93360.1"/>
    <property type="molecule type" value="Genomic_DNA"/>
</dbReference>
<dbReference type="InterPro" id="IPR011006">
    <property type="entry name" value="CheY-like_superfamily"/>
</dbReference>
<dbReference type="InterPro" id="IPR001054">
    <property type="entry name" value="A/G_cyclase"/>
</dbReference>
<reference evidence="4 5" key="1">
    <citation type="journal article" date="2014" name="Nature">
        <title>An environmental bacterial taxon with a large and distinct metabolic repertoire.</title>
        <authorList>
            <person name="Wilson M.C."/>
            <person name="Mori T."/>
            <person name="Ruckert C."/>
            <person name="Uria A.R."/>
            <person name="Helf M.J."/>
            <person name="Takada K."/>
            <person name="Gernert C."/>
            <person name="Steffens U.A."/>
            <person name="Heycke N."/>
            <person name="Schmitt S."/>
            <person name="Rinke C."/>
            <person name="Helfrich E.J."/>
            <person name="Brachmann A.O."/>
            <person name="Gurgui C."/>
            <person name="Wakimoto T."/>
            <person name="Kracht M."/>
            <person name="Crusemann M."/>
            <person name="Hentschel U."/>
            <person name="Abe I."/>
            <person name="Matsunaga S."/>
            <person name="Kalinowski J."/>
            <person name="Takeyama H."/>
            <person name="Piel J."/>
        </authorList>
    </citation>
    <scope>NUCLEOTIDE SEQUENCE [LARGE SCALE GENOMIC DNA]</scope>
    <source>
        <strain evidence="5">TSY2</strain>
    </source>
</reference>
<evidence type="ECO:0000256" key="1">
    <source>
        <dbReference type="PROSITE-ProRule" id="PRU00169"/>
    </source>
</evidence>
<comment type="caution">
    <text evidence="4">The sequence shown here is derived from an EMBL/GenBank/DDBJ whole genome shotgun (WGS) entry which is preliminary data.</text>
</comment>
<dbReference type="Gene3D" id="3.30.70.1230">
    <property type="entry name" value="Nucleotide cyclase"/>
    <property type="match status" value="1"/>
</dbReference>
<dbReference type="GO" id="GO:0000160">
    <property type="term" value="P:phosphorelay signal transduction system"/>
    <property type="evidence" value="ECO:0007669"/>
    <property type="project" value="InterPro"/>
</dbReference>
<dbReference type="GO" id="GO:0009190">
    <property type="term" value="P:cyclic nucleotide biosynthetic process"/>
    <property type="evidence" value="ECO:0007669"/>
    <property type="project" value="InterPro"/>
</dbReference>
<dbReference type="Proteomes" id="UP000019140">
    <property type="component" value="Unassembled WGS sequence"/>
</dbReference>
<evidence type="ECO:0000259" key="2">
    <source>
        <dbReference type="PROSITE" id="PS50110"/>
    </source>
</evidence>
<dbReference type="Gene3D" id="3.40.50.2300">
    <property type="match status" value="1"/>
</dbReference>
<dbReference type="AlphaFoldDB" id="W4L6R7"/>
<evidence type="ECO:0008006" key="6">
    <source>
        <dbReference type="Google" id="ProtNLM"/>
    </source>
</evidence>
<accession>W4L6R7</accession>
<dbReference type="PROSITE" id="PS50125">
    <property type="entry name" value="GUANYLATE_CYCLASE_2"/>
    <property type="match status" value="1"/>
</dbReference>
<feature type="domain" description="Response regulatory" evidence="2">
    <location>
        <begin position="5"/>
        <end position="120"/>
    </location>
</feature>
<dbReference type="SUPFAM" id="SSF55073">
    <property type="entry name" value="Nucleotide cyclase"/>
    <property type="match status" value="1"/>
</dbReference>
<proteinExistence type="predicted"/>
<protein>
    <recommendedName>
        <fullName evidence="6">Guanylate cyclase domain-containing protein</fullName>
    </recommendedName>
</protein>
<evidence type="ECO:0000259" key="3">
    <source>
        <dbReference type="PROSITE" id="PS50125"/>
    </source>
</evidence>
<dbReference type="PANTHER" id="PTHR43081:SF1">
    <property type="entry name" value="ADENYLATE CYCLASE, TERMINAL-DIFFERENTIATION SPECIFIC"/>
    <property type="match status" value="1"/>
</dbReference>
<dbReference type="HOGENOM" id="CLU_775416_0_0_7"/>
<name>W4L6R7_9BACT</name>
<dbReference type="InterPro" id="IPR001789">
    <property type="entry name" value="Sig_transdc_resp-reg_receiver"/>
</dbReference>
<evidence type="ECO:0000313" key="5">
    <source>
        <dbReference type="Proteomes" id="UP000019140"/>
    </source>
</evidence>
<dbReference type="SUPFAM" id="SSF52172">
    <property type="entry name" value="CheY-like"/>
    <property type="match status" value="1"/>
</dbReference>
<gene>
    <name evidence="4" type="ORF">ETSY2_51540</name>
</gene>
<dbReference type="PANTHER" id="PTHR43081">
    <property type="entry name" value="ADENYLATE CYCLASE, TERMINAL-DIFFERENTIATION SPECIFIC-RELATED"/>
    <property type="match status" value="1"/>
</dbReference>
<dbReference type="Pfam" id="PF00211">
    <property type="entry name" value="Guanylate_cyc"/>
    <property type="match status" value="1"/>
</dbReference>
<dbReference type="Pfam" id="PF00072">
    <property type="entry name" value="Response_reg"/>
    <property type="match status" value="1"/>
</dbReference>
<dbReference type="CDD" id="cd07302">
    <property type="entry name" value="CHD"/>
    <property type="match status" value="1"/>
</dbReference>
<dbReference type="InterPro" id="IPR029787">
    <property type="entry name" value="Nucleotide_cyclase"/>
</dbReference>
<dbReference type="GO" id="GO:0004016">
    <property type="term" value="F:adenylate cyclase activity"/>
    <property type="evidence" value="ECO:0007669"/>
    <property type="project" value="UniProtKB-ARBA"/>
</dbReference>
<keyword evidence="5" id="KW-1185">Reference proteome</keyword>
<feature type="domain" description="Guanylate cyclase" evidence="3">
    <location>
        <begin position="142"/>
        <end position="261"/>
    </location>
</feature>